<accession>A0A3Q7YGD3</accession>
<dbReference type="NCBIfam" id="TIGR01640">
    <property type="entry name" value="F_box_assoc_1"/>
    <property type="match status" value="1"/>
</dbReference>
<dbReference type="InterPro" id="IPR017451">
    <property type="entry name" value="F-box-assoc_interact_dom"/>
</dbReference>
<dbReference type="PaxDb" id="3827-XP_004486298.1"/>
<dbReference type="PANTHER" id="PTHR31672:SF13">
    <property type="entry name" value="F-BOX PROTEIN CPR30-LIKE"/>
    <property type="match status" value="1"/>
</dbReference>
<dbReference type="Gene3D" id="1.20.1280.50">
    <property type="match status" value="1"/>
</dbReference>
<dbReference type="Proteomes" id="UP000087171">
    <property type="component" value="Chromosome Ca1"/>
</dbReference>
<keyword evidence="2" id="KW-1185">Reference proteome</keyword>
<dbReference type="Pfam" id="PF00646">
    <property type="entry name" value="F-box"/>
    <property type="match status" value="1"/>
</dbReference>
<dbReference type="SUPFAM" id="SSF81383">
    <property type="entry name" value="F-box domain"/>
    <property type="match status" value="1"/>
</dbReference>
<dbReference type="AlphaFoldDB" id="A0A3Q7YGD3"/>
<organism evidence="2 3">
    <name type="scientific">Cicer arietinum</name>
    <name type="common">Chickpea</name>
    <name type="synonym">Garbanzo</name>
    <dbReference type="NCBI Taxonomy" id="3827"/>
    <lineage>
        <taxon>Eukaryota</taxon>
        <taxon>Viridiplantae</taxon>
        <taxon>Streptophyta</taxon>
        <taxon>Embryophyta</taxon>
        <taxon>Tracheophyta</taxon>
        <taxon>Spermatophyta</taxon>
        <taxon>Magnoliopsida</taxon>
        <taxon>eudicotyledons</taxon>
        <taxon>Gunneridae</taxon>
        <taxon>Pentapetalae</taxon>
        <taxon>rosids</taxon>
        <taxon>fabids</taxon>
        <taxon>Fabales</taxon>
        <taxon>Fabaceae</taxon>
        <taxon>Papilionoideae</taxon>
        <taxon>50 kb inversion clade</taxon>
        <taxon>NPAAA clade</taxon>
        <taxon>Hologalegina</taxon>
        <taxon>IRL clade</taxon>
        <taxon>Cicereae</taxon>
        <taxon>Cicer</taxon>
    </lineage>
</organism>
<evidence type="ECO:0000259" key="1">
    <source>
        <dbReference type="SMART" id="SM00256"/>
    </source>
</evidence>
<dbReference type="InterPro" id="IPR050796">
    <property type="entry name" value="SCF_F-box_component"/>
</dbReference>
<evidence type="ECO:0000313" key="3">
    <source>
        <dbReference type="RefSeq" id="XP_027192040.1"/>
    </source>
</evidence>
<reference evidence="2" key="1">
    <citation type="journal article" date="2013" name="Nat. Biotechnol.">
        <title>Draft genome sequence of chickpea (Cicer arietinum) provides a resource for trait improvement.</title>
        <authorList>
            <person name="Varshney R.K."/>
            <person name="Song C."/>
            <person name="Saxena R.K."/>
            <person name="Azam S."/>
            <person name="Yu S."/>
            <person name="Sharpe A.G."/>
            <person name="Cannon S."/>
            <person name="Baek J."/>
            <person name="Rosen B.D."/>
            <person name="Tar'an B."/>
            <person name="Millan T."/>
            <person name="Zhang X."/>
            <person name="Ramsay L.D."/>
            <person name="Iwata A."/>
            <person name="Wang Y."/>
            <person name="Nelson W."/>
            <person name="Farmer A.D."/>
            <person name="Gaur P.M."/>
            <person name="Soderlund C."/>
            <person name="Penmetsa R.V."/>
            <person name="Xu C."/>
            <person name="Bharti A.K."/>
            <person name="He W."/>
            <person name="Winter P."/>
            <person name="Zhao S."/>
            <person name="Hane J.K."/>
            <person name="Carrasquilla-Garcia N."/>
            <person name="Condie J.A."/>
            <person name="Upadhyaya H.D."/>
            <person name="Luo M.C."/>
            <person name="Thudi M."/>
            <person name="Gowda C.L."/>
            <person name="Singh N.P."/>
            <person name="Lichtenzveig J."/>
            <person name="Gali K.K."/>
            <person name="Rubio J."/>
            <person name="Nadarajan N."/>
            <person name="Dolezel J."/>
            <person name="Bansal K.C."/>
            <person name="Xu X."/>
            <person name="Edwards D."/>
            <person name="Zhang G."/>
            <person name="Kahl G."/>
            <person name="Gil J."/>
            <person name="Singh K.B."/>
            <person name="Datta S.K."/>
            <person name="Jackson S.A."/>
            <person name="Wang J."/>
            <person name="Cook D.R."/>
        </authorList>
    </citation>
    <scope>NUCLEOTIDE SEQUENCE [LARGE SCALE GENOMIC DNA]</scope>
    <source>
        <strain evidence="2">cv. CDC Frontier</strain>
    </source>
</reference>
<protein>
    <submittedName>
        <fullName evidence="3">F-box/kelch-repeat protein At3g23880-like</fullName>
    </submittedName>
</protein>
<dbReference type="InterPro" id="IPR036047">
    <property type="entry name" value="F-box-like_dom_sf"/>
</dbReference>
<dbReference type="InterPro" id="IPR001810">
    <property type="entry name" value="F-box_dom"/>
</dbReference>
<proteinExistence type="predicted"/>
<dbReference type="RefSeq" id="XP_027192040.1">
    <property type="nucleotide sequence ID" value="XM_027336239.1"/>
</dbReference>
<evidence type="ECO:0000313" key="2">
    <source>
        <dbReference type="Proteomes" id="UP000087171"/>
    </source>
</evidence>
<feature type="domain" description="F-box" evidence="1">
    <location>
        <begin position="115"/>
        <end position="155"/>
    </location>
</feature>
<sequence>MSCSHVITTCSSIKYDYWSLISDVYKVETILKVYIEAFQPISNEGYWPQYEGVKVCHSPLMRIVKKGRPKTKRIRTEMDTTGRVPRKCGLCRGFKRTANMDVESATCMTPSAVVISDDLIPEVLSFLSVKSLIRLGCVSKSWRALISDPVFVKLHLKKSATRKLLFTLMMRHPLSELVDTHQTDCDVYCVLYPKSRLLRNPSFKLSVDSYYLWNDNDCSDIAAYQDYWLRIWNPATRTLSPRIGYFRDSAKAHFDLYYDRKDFNFKFGYDNSTDTYKVVVSHILLPSVVKILTLGDNVWRYIENFPAVPLETTNKSGGEYFSGTLNWLVIDNTNNFSYRVLKDVATIEQFRILSLDLGTETYNKYMLPHVLDEMPPDMPSLTVLGDCLCFSYYPNKIDLVIWKMQIFGVEESWVQFLRINYQNLQFSNVLHPNFYVVPLFLFEDTLIFMSHQYQPIFYNWRNNTVAYNRTTDYVRFEVAKDYVESLVSIF</sequence>
<dbReference type="SMART" id="SM00256">
    <property type="entry name" value="FBOX"/>
    <property type="match status" value="1"/>
</dbReference>
<gene>
    <name evidence="3" type="primary">LOC101497222</name>
</gene>
<dbReference type="PANTHER" id="PTHR31672">
    <property type="entry name" value="BNACNNG10540D PROTEIN"/>
    <property type="match status" value="1"/>
</dbReference>
<dbReference type="OrthoDB" id="691505at2759"/>
<reference evidence="3" key="2">
    <citation type="submission" date="2025-08" db="UniProtKB">
        <authorList>
            <consortium name="RefSeq"/>
        </authorList>
    </citation>
    <scope>IDENTIFICATION</scope>
    <source>
        <tissue evidence="3">Etiolated seedlings</tissue>
    </source>
</reference>
<name>A0A3Q7YGD3_CICAR</name>